<dbReference type="Pfam" id="PF12013">
    <property type="entry name" value="OrsD"/>
    <property type="match status" value="1"/>
</dbReference>
<dbReference type="EMBL" id="ML975283">
    <property type="protein sequence ID" value="KAF1835669.1"/>
    <property type="molecule type" value="Genomic_DNA"/>
</dbReference>
<gene>
    <name evidence="1" type="ORF">BDW02DRAFT_618301</name>
</gene>
<name>A0A6A5KID9_9PLEO</name>
<protein>
    <recommendedName>
        <fullName evidence="3">C2H2-type domain-containing protein</fullName>
    </recommendedName>
</protein>
<dbReference type="AlphaFoldDB" id="A0A6A5KID9"/>
<dbReference type="Proteomes" id="UP000800040">
    <property type="component" value="Unassembled WGS sequence"/>
</dbReference>
<accession>A0A6A5KID9</accession>
<reference evidence="1" key="1">
    <citation type="submission" date="2020-01" db="EMBL/GenBank/DDBJ databases">
        <authorList>
            <consortium name="DOE Joint Genome Institute"/>
            <person name="Haridas S."/>
            <person name="Albert R."/>
            <person name="Binder M."/>
            <person name="Bloem J."/>
            <person name="Labutti K."/>
            <person name="Salamov A."/>
            <person name="Andreopoulos B."/>
            <person name="Baker S.E."/>
            <person name="Barry K."/>
            <person name="Bills G."/>
            <person name="Bluhm B.H."/>
            <person name="Cannon C."/>
            <person name="Castanera R."/>
            <person name="Culley D.E."/>
            <person name="Daum C."/>
            <person name="Ezra D."/>
            <person name="Gonzalez J.B."/>
            <person name="Henrissat B."/>
            <person name="Kuo A."/>
            <person name="Liang C."/>
            <person name="Lipzen A."/>
            <person name="Lutzoni F."/>
            <person name="Magnuson J."/>
            <person name="Mondo S."/>
            <person name="Nolan M."/>
            <person name="Ohm R."/>
            <person name="Pangilinan J."/>
            <person name="Park H.-J."/>
            <person name="Ramirez L."/>
            <person name="Alfaro M."/>
            <person name="Sun H."/>
            <person name="Tritt A."/>
            <person name="Yoshinaga Y."/>
            <person name="Zwiers L.-H."/>
            <person name="Turgeon B.G."/>
            <person name="Goodwin S.B."/>
            <person name="Spatafora J.W."/>
            <person name="Crous P.W."/>
            <person name="Grigoriev I.V."/>
        </authorList>
    </citation>
    <scope>NUCLEOTIDE SEQUENCE</scope>
    <source>
        <strain evidence="1">P77</strain>
    </source>
</reference>
<evidence type="ECO:0000313" key="2">
    <source>
        <dbReference type="Proteomes" id="UP000800040"/>
    </source>
</evidence>
<evidence type="ECO:0008006" key="3">
    <source>
        <dbReference type="Google" id="ProtNLM"/>
    </source>
</evidence>
<proteinExistence type="predicted"/>
<sequence length="80" mass="9100">MAEESFGCQYFEHLAEYAVAVCKECRHGVLPSYIESHLQRIHRIKQKQARQVANSVGEWPSLIEYASELAVPSRAISPVR</sequence>
<keyword evidence="2" id="KW-1185">Reference proteome</keyword>
<organism evidence="1 2">
    <name type="scientific">Decorospora gaudefroyi</name>
    <dbReference type="NCBI Taxonomy" id="184978"/>
    <lineage>
        <taxon>Eukaryota</taxon>
        <taxon>Fungi</taxon>
        <taxon>Dikarya</taxon>
        <taxon>Ascomycota</taxon>
        <taxon>Pezizomycotina</taxon>
        <taxon>Dothideomycetes</taxon>
        <taxon>Pleosporomycetidae</taxon>
        <taxon>Pleosporales</taxon>
        <taxon>Pleosporineae</taxon>
        <taxon>Pleosporaceae</taxon>
        <taxon>Decorospora</taxon>
    </lineage>
</organism>
<evidence type="ECO:0000313" key="1">
    <source>
        <dbReference type="EMBL" id="KAF1835669.1"/>
    </source>
</evidence>
<dbReference type="InterPro" id="IPR022698">
    <property type="entry name" value="OrsD"/>
</dbReference>
<dbReference type="OrthoDB" id="3779166at2759"/>